<dbReference type="InterPro" id="IPR000396">
    <property type="entry name" value="Pdiesterase2"/>
</dbReference>
<dbReference type="eggNOG" id="COG5212">
    <property type="taxonomic scope" value="Bacteria"/>
</dbReference>
<dbReference type="GO" id="GO:0006198">
    <property type="term" value="P:cAMP catabolic process"/>
    <property type="evidence" value="ECO:0007669"/>
    <property type="project" value="UniProtKB-UniRule"/>
</dbReference>
<keyword evidence="1" id="KW-0378">Hydrolase</keyword>
<dbReference type="RefSeq" id="WP_002685699.1">
    <property type="nucleotide sequence ID" value="NZ_JH600070.1"/>
</dbReference>
<protein>
    <submittedName>
        <fullName evidence="2">Low-affinity cAMP phosphodiesterase</fullName>
    </submittedName>
</protein>
<evidence type="ECO:0000313" key="2">
    <source>
        <dbReference type="EMBL" id="EIJ42604.1"/>
    </source>
</evidence>
<dbReference type="AlphaFoldDB" id="I3CG61"/>
<dbReference type="InterPro" id="IPR036866">
    <property type="entry name" value="RibonucZ/Hydroxyglut_hydro"/>
</dbReference>
<reference evidence="2 3" key="1">
    <citation type="submission" date="2011-11" db="EMBL/GenBank/DDBJ databases">
        <title>Improved High-Quality Draft sequence of Beggiatoa alba B18lD.</title>
        <authorList>
            <consortium name="US DOE Joint Genome Institute"/>
            <person name="Lucas S."/>
            <person name="Han J."/>
            <person name="Lapidus A."/>
            <person name="Cheng J.-F."/>
            <person name="Goodwin L."/>
            <person name="Pitluck S."/>
            <person name="Peters L."/>
            <person name="Mikhailova N."/>
            <person name="Held B."/>
            <person name="Detter J.C."/>
            <person name="Han C."/>
            <person name="Tapia R."/>
            <person name="Land M."/>
            <person name="Hauser L."/>
            <person name="Kyrpides N."/>
            <person name="Ivanova N."/>
            <person name="Pagani I."/>
            <person name="Samuel K."/>
            <person name="Teske A."/>
            <person name="Mueller J."/>
            <person name="Woyke T."/>
        </authorList>
    </citation>
    <scope>NUCLEOTIDE SEQUENCE [LARGE SCALE GENOMIC DNA]</scope>
    <source>
        <strain evidence="2 3">B18LD</strain>
    </source>
</reference>
<dbReference type="PRINTS" id="PR00388">
    <property type="entry name" value="PDIESTERASE2"/>
</dbReference>
<dbReference type="PIRSF" id="PIRSF000962">
    <property type="entry name" value="Cyc_nuc_PDEase"/>
    <property type="match status" value="1"/>
</dbReference>
<dbReference type="GO" id="GO:1902660">
    <property type="term" value="P:negative regulation of glucose mediated signaling pathway"/>
    <property type="evidence" value="ECO:0007669"/>
    <property type="project" value="TreeGrafter"/>
</dbReference>
<dbReference type="CDD" id="cd07735">
    <property type="entry name" value="class_II_PDE_MBL-fold"/>
    <property type="match status" value="1"/>
</dbReference>
<dbReference type="STRING" id="395493.BegalDRAFT_1727"/>
<dbReference type="HOGENOM" id="CLU_016658_2_0_6"/>
<dbReference type="Proteomes" id="UP000005744">
    <property type="component" value="Unassembled WGS sequence"/>
</dbReference>
<gene>
    <name evidence="2" type="ORF">BegalDRAFT_1727</name>
</gene>
<evidence type="ECO:0000256" key="1">
    <source>
        <dbReference type="PIRNR" id="PIRNR000962"/>
    </source>
</evidence>
<dbReference type="Pfam" id="PF02112">
    <property type="entry name" value="PDEase_II"/>
    <property type="match status" value="1"/>
</dbReference>
<dbReference type="OrthoDB" id="9803916at2"/>
<dbReference type="GO" id="GO:0047555">
    <property type="term" value="F:3',5'-cyclic-GMP phosphodiesterase activity"/>
    <property type="evidence" value="ECO:0007669"/>
    <property type="project" value="TreeGrafter"/>
</dbReference>
<organism evidence="2 3">
    <name type="scientific">Beggiatoa alba B18LD</name>
    <dbReference type="NCBI Taxonomy" id="395493"/>
    <lineage>
        <taxon>Bacteria</taxon>
        <taxon>Pseudomonadati</taxon>
        <taxon>Pseudomonadota</taxon>
        <taxon>Gammaproteobacteria</taxon>
        <taxon>Thiotrichales</taxon>
        <taxon>Thiotrichaceae</taxon>
        <taxon>Beggiatoa</taxon>
    </lineage>
</organism>
<proteinExistence type="inferred from homology"/>
<dbReference type="PANTHER" id="PTHR28283">
    <property type="entry name" value="3',5'-CYCLIC-NUCLEOTIDE PHOSPHODIESTERASE 1"/>
    <property type="match status" value="1"/>
</dbReference>
<evidence type="ECO:0000313" key="3">
    <source>
        <dbReference type="Proteomes" id="UP000005744"/>
    </source>
</evidence>
<dbReference type="EMBL" id="JH600070">
    <property type="protein sequence ID" value="EIJ42604.1"/>
    <property type="molecule type" value="Genomic_DNA"/>
</dbReference>
<keyword evidence="1" id="KW-0114">cAMP</keyword>
<keyword evidence="3" id="KW-1185">Reference proteome</keyword>
<dbReference type="SUPFAM" id="SSF56281">
    <property type="entry name" value="Metallo-hydrolase/oxidoreductase"/>
    <property type="match status" value="1"/>
</dbReference>
<sequence length="349" mass="39110">MNKKTHCQKSIFWRWQYWGYFSLLLISVNCIAVETKVKQTQWVSIPLGVAGGIEENNLSAYLLAPAGSTDFICLDAGTLYQGLNVARQAGSFATITIPTDVNPAMYLLRQHVKAYLISHAHLDHLNGLILNATDDSAKPILGLPIVLTDIQNNLFNWRIFPNFADAGVQPYLKKYHYITLEPATTVDIPNTSLKVTAFPLSHGKNYDSTAFLIQANEHYALYLGDTGADSIENSDKLQQLWAYIAPLVKKQQLNGIFIESAYPNARPTNQLYGHLTPALILQSLQQLAQQVDSEHPEQALKDLTIIVTHIKPNTDTQIDNRALIQNELTEENHLNLTFILAEQGQRIEF</sequence>
<name>I3CG61_9GAMM</name>
<accession>I3CG61</accession>
<dbReference type="Gene3D" id="3.60.15.10">
    <property type="entry name" value="Ribonuclease Z/Hydroxyacylglutathione hydrolase-like"/>
    <property type="match status" value="1"/>
</dbReference>
<comment type="similarity">
    <text evidence="1">Belongs to the cyclic nucleotide phosphodiesterase class-II family.</text>
</comment>
<dbReference type="GO" id="GO:0004115">
    <property type="term" value="F:3',5'-cyclic-AMP phosphodiesterase activity"/>
    <property type="evidence" value="ECO:0007669"/>
    <property type="project" value="UniProtKB-UniRule"/>
</dbReference>
<dbReference type="PANTHER" id="PTHR28283:SF1">
    <property type="entry name" value="3',5'-CYCLIC-NUCLEOTIDE PHOSPHODIESTERASE 1"/>
    <property type="match status" value="1"/>
</dbReference>